<dbReference type="Proteomes" id="UP000007113">
    <property type="component" value="Chromosome"/>
</dbReference>
<evidence type="ECO:0000259" key="3">
    <source>
        <dbReference type="Pfam" id="PF03795"/>
    </source>
</evidence>
<feature type="domain" description="YCII-related" evidence="3">
    <location>
        <begin position="53"/>
        <end position="140"/>
    </location>
</feature>
<accession>G8NZW0</accession>
<dbReference type="InterPro" id="IPR011008">
    <property type="entry name" value="Dimeric_a/b-barrel"/>
</dbReference>
<evidence type="ECO:0000256" key="2">
    <source>
        <dbReference type="SAM" id="SignalP"/>
    </source>
</evidence>
<dbReference type="Pfam" id="PF03795">
    <property type="entry name" value="YCII"/>
    <property type="match status" value="1"/>
</dbReference>
<keyword evidence="2" id="KW-0732">Signal</keyword>
<dbReference type="InterPro" id="IPR005545">
    <property type="entry name" value="YCII"/>
</dbReference>
<feature type="signal peptide" evidence="2">
    <location>
        <begin position="1"/>
        <end position="35"/>
    </location>
</feature>
<evidence type="ECO:0000256" key="1">
    <source>
        <dbReference type="ARBA" id="ARBA00007689"/>
    </source>
</evidence>
<evidence type="ECO:0000313" key="5">
    <source>
        <dbReference type="Proteomes" id="UP000007113"/>
    </source>
</evidence>
<proteinExistence type="inferred from homology"/>
<keyword evidence="5" id="KW-1185">Reference proteome</keyword>
<comment type="similarity">
    <text evidence="1">Belongs to the YciI family.</text>
</comment>
<dbReference type="AlphaFoldDB" id="G8NZW0"/>
<dbReference type="EMBL" id="CP003130">
    <property type="protein sequence ID" value="AEU34587.1"/>
    <property type="molecule type" value="Genomic_DNA"/>
</dbReference>
<dbReference type="SUPFAM" id="SSF54909">
    <property type="entry name" value="Dimeric alpha+beta barrel"/>
    <property type="match status" value="1"/>
</dbReference>
<organism evidence="4 5">
    <name type="scientific">Granulicella mallensis (strain ATCC BAA-1857 / DSM 23137 / MP5ACTX8)</name>
    <dbReference type="NCBI Taxonomy" id="682795"/>
    <lineage>
        <taxon>Bacteria</taxon>
        <taxon>Pseudomonadati</taxon>
        <taxon>Acidobacteriota</taxon>
        <taxon>Terriglobia</taxon>
        <taxon>Terriglobales</taxon>
        <taxon>Acidobacteriaceae</taxon>
        <taxon>Granulicella</taxon>
    </lineage>
</organism>
<evidence type="ECO:0000313" key="4">
    <source>
        <dbReference type="EMBL" id="AEU34587.1"/>
    </source>
</evidence>
<feature type="chain" id="PRO_5003513190" evidence="2">
    <location>
        <begin position="36"/>
        <end position="147"/>
    </location>
</feature>
<dbReference type="Gene3D" id="3.30.70.1060">
    <property type="entry name" value="Dimeric alpha+beta barrel"/>
    <property type="match status" value="1"/>
</dbReference>
<dbReference type="eggNOG" id="COG2350">
    <property type="taxonomic scope" value="Bacteria"/>
</dbReference>
<dbReference type="STRING" id="682795.AciX8_0229"/>
<dbReference type="HOGENOM" id="CLU_1765453_0_0_0"/>
<name>G8NZW0_GRAMM</name>
<gene>
    <name evidence="4" type="ordered locus">AciX8_0229</name>
</gene>
<dbReference type="KEGG" id="gma:AciX8_0229"/>
<protein>
    <submittedName>
        <fullName evidence="4">YCII-related protein</fullName>
    </submittedName>
</protein>
<reference evidence="4 5" key="1">
    <citation type="submission" date="2011-11" db="EMBL/GenBank/DDBJ databases">
        <title>Complete sequence of Granulicella mallensis MP5ACTX8.</title>
        <authorList>
            <consortium name="US DOE Joint Genome Institute"/>
            <person name="Lucas S."/>
            <person name="Copeland A."/>
            <person name="Lapidus A."/>
            <person name="Cheng J.-F."/>
            <person name="Goodwin L."/>
            <person name="Pitluck S."/>
            <person name="Peters L."/>
            <person name="Lu M."/>
            <person name="Detter J.C."/>
            <person name="Han C."/>
            <person name="Tapia R."/>
            <person name="Land M."/>
            <person name="Hauser L."/>
            <person name="Kyrpides N."/>
            <person name="Ivanova N."/>
            <person name="Mikhailova N."/>
            <person name="Pagani I."/>
            <person name="Rawat S."/>
            <person name="Mannisto M."/>
            <person name="Haggblom M."/>
            <person name="Woyke T."/>
        </authorList>
    </citation>
    <scope>NUCLEOTIDE SEQUENCE [LARGE SCALE GENOMIC DNA]</scope>
    <source>
        <strain evidence="5">ATCC BAA-1857 / DSM 23137 / MP5ACTX8</strain>
    </source>
</reference>
<sequence precursor="true">MPATLLRMRSLRLPRVVCAVLLALCALVCAGTATAQNGTAASGPSANAAKLQFYIRLTPPRPTFAVDMNAHEQEVMEAHAAYWADLYKTGKVLIIGPVHDPKGIFGMAIIEVASEAEAHTMAENDPSVKAGINKVEVIPMHVFLRKQ</sequence>